<evidence type="ECO:0000313" key="2">
    <source>
        <dbReference type="EMBL" id="GAA5815331.1"/>
    </source>
</evidence>
<feature type="region of interest" description="Disordered" evidence="1">
    <location>
        <begin position="84"/>
        <end position="180"/>
    </location>
</feature>
<feature type="compositionally biased region" description="Low complexity" evidence="1">
    <location>
        <begin position="171"/>
        <end position="180"/>
    </location>
</feature>
<feature type="region of interest" description="Disordered" evidence="1">
    <location>
        <begin position="248"/>
        <end position="301"/>
    </location>
</feature>
<feature type="compositionally biased region" description="Acidic residues" evidence="1">
    <location>
        <begin position="219"/>
        <end position="228"/>
    </location>
</feature>
<reference evidence="2 3" key="1">
    <citation type="submission" date="2024-04" db="EMBL/GenBank/DDBJ databases">
        <title>genome sequences of Mucor flavus KT1a and Helicostylum pulchrum KT1b strains isolated from the surface of a dry-aged beef.</title>
        <authorList>
            <person name="Toyotome T."/>
            <person name="Hosono M."/>
            <person name="Torimaru M."/>
            <person name="Fukuda K."/>
            <person name="Mikami N."/>
        </authorList>
    </citation>
    <scope>NUCLEOTIDE SEQUENCE [LARGE SCALE GENOMIC DNA]</scope>
    <source>
        <strain evidence="2 3">KT1a</strain>
    </source>
</reference>
<sequence length="344" mass="38481">MDLGFISNSTPVKELLERIAQEKKWSKEAVESDCTILDRNRLVYVQDLKALSKESWAQIELLPLVKDLLRGAIDPEWNTECGSSAHNLSISNNSNDNVETDSSSEESNTKKKDKKDKKKDEDGGKKKDKKKKDKQKLKGFKSPSLLGTPVVPTILTRPSPPIHDLQQGDTSSILSDSSLSQDPITIQNTIRNGSIDVTPALPTPINTQQLLSSSSTTSSDDDNDDDEIVSPSGRKFVTFSNETAIGVAASVKADAEKEKKKEKKKDEKKKDEKKKDKKKKNKDNMASINKCSGYANFTSHPYTTHPIVKFKKMKMKHCKRLPEVPKDDPFLQQIHDRLKLSNDC</sequence>
<organism evidence="2 3">
    <name type="scientific">Mucor flavus</name>
    <dbReference type="NCBI Taxonomy" id="439312"/>
    <lineage>
        <taxon>Eukaryota</taxon>
        <taxon>Fungi</taxon>
        <taxon>Fungi incertae sedis</taxon>
        <taxon>Mucoromycota</taxon>
        <taxon>Mucoromycotina</taxon>
        <taxon>Mucoromycetes</taxon>
        <taxon>Mucorales</taxon>
        <taxon>Mucorineae</taxon>
        <taxon>Mucoraceae</taxon>
        <taxon>Mucor</taxon>
    </lineage>
</organism>
<name>A0ABP9Z891_9FUNG</name>
<feature type="region of interest" description="Disordered" evidence="1">
    <location>
        <begin position="195"/>
        <end position="233"/>
    </location>
</feature>
<evidence type="ECO:0000256" key="1">
    <source>
        <dbReference type="SAM" id="MobiDB-lite"/>
    </source>
</evidence>
<feature type="compositionally biased region" description="Basic residues" evidence="1">
    <location>
        <begin position="126"/>
        <end position="139"/>
    </location>
</feature>
<keyword evidence="3" id="KW-1185">Reference proteome</keyword>
<feature type="compositionally biased region" description="Basic and acidic residues" evidence="1">
    <location>
        <begin position="253"/>
        <end position="274"/>
    </location>
</feature>
<feature type="compositionally biased region" description="Polar residues" evidence="1">
    <location>
        <begin position="84"/>
        <end position="97"/>
    </location>
</feature>
<dbReference type="EMBL" id="BAABUK010000025">
    <property type="protein sequence ID" value="GAA5815331.1"/>
    <property type="molecule type" value="Genomic_DNA"/>
</dbReference>
<protein>
    <submittedName>
        <fullName evidence="2">Uncharacterized protein</fullName>
    </submittedName>
</protein>
<dbReference type="Proteomes" id="UP001473302">
    <property type="component" value="Unassembled WGS sequence"/>
</dbReference>
<feature type="compositionally biased region" description="Polar residues" evidence="1">
    <location>
        <begin position="286"/>
        <end position="301"/>
    </location>
</feature>
<accession>A0ABP9Z891</accession>
<evidence type="ECO:0000313" key="3">
    <source>
        <dbReference type="Proteomes" id="UP001473302"/>
    </source>
</evidence>
<proteinExistence type="predicted"/>
<comment type="caution">
    <text evidence="2">The sequence shown here is derived from an EMBL/GenBank/DDBJ whole genome shotgun (WGS) entry which is preliminary data.</text>
</comment>
<gene>
    <name evidence="2" type="ORF">MFLAVUS_008837</name>
</gene>